<dbReference type="OrthoDB" id="9801424at2"/>
<evidence type="ECO:0000259" key="7">
    <source>
        <dbReference type="PROSITE" id="PS51918"/>
    </source>
</evidence>
<keyword evidence="3" id="KW-0479">Metal-binding</keyword>
<feature type="domain" description="B12-binding" evidence="6">
    <location>
        <begin position="33"/>
        <end position="165"/>
    </location>
</feature>
<dbReference type="SFLD" id="SFLDG01082">
    <property type="entry name" value="B12-binding_domain_containing"/>
    <property type="match status" value="1"/>
</dbReference>
<evidence type="ECO:0000256" key="4">
    <source>
        <dbReference type="ARBA" id="ARBA00023004"/>
    </source>
</evidence>
<evidence type="ECO:0000256" key="2">
    <source>
        <dbReference type="ARBA" id="ARBA00022691"/>
    </source>
</evidence>
<reference evidence="8 9" key="1">
    <citation type="submission" date="2015-05" db="EMBL/GenBank/DDBJ databases">
        <authorList>
            <person name="Tang B."/>
            <person name="Yu Y."/>
        </authorList>
    </citation>
    <scope>NUCLEOTIDE SEQUENCE [LARGE SCALE GENOMIC DNA]</scope>
    <source>
        <strain evidence="8 9">DSM 7029</strain>
    </source>
</reference>
<dbReference type="SMART" id="SM00729">
    <property type="entry name" value="Elp3"/>
    <property type="match status" value="1"/>
</dbReference>
<dbReference type="EMBL" id="CP011371">
    <property type="protein sequence ID" value="AKJ31875.1"/>
    <property type="molecule type" value="Genomic_DNA"/>
</dbReference>
<dbReference type="KEGG" id="pbh:AAW51_5184"/>
<organism evidence="8 9">
    <name type="scientific">Caldimonas brevitalea</name>
    <dbReference type="NCBI Taxonomy" id="413882"/>
    <lineage>
        <taxon>Bacteria</taxon>
        <taxon>Pseudomonadati</taxon>
        <taxon>Pseudomonadota</taxon>
        <taxon>Betaproteobacteria</taxon>
        <taxon>Burkholderiales</taxon>
        <taxon>Sphaerotilaceae</taxon>
        <taxon>Caldimonas</taxon>
    </lineage>
</organism>
<evidence type="ECO:0000256" key="3">
    <source>
        <dbReference type="ARBA" id="ARBA00022723"/>
    </source>
</evidence>
<keyword evidence="9" id="KW-1185">Reference proteome</keyword>
<comment type="cofactor">
    <cofactor evidence="1">
        <name>[4Fe-4S] cluster</name>
        <dbReference type="ChEBI" id="CHEBI:49883"/>
    </cofactor>
</comment>
<dbReference type="GO" id="GO:0003824">
    <property type="term" value="F:catalytic activity"/>
    <property type="evidence" value="ECO:0007669"/>
    <property type="project" value="InterPro"/>
</dbReference>
<dbReference type="InterPro" id="IPR058240">
    <property type="entry name" value="rSAM_sf"/>
</dbReference>
<dbReference type="CDD" id="cd01335">
    <property type="entry name" value="Radical_SAM"/>
    <property type="match status" value="1"/>
</dbReference>
<dbReference type="InterPro" id="IPR006158">
    <property type="entry name" value="Cobalamin-bd"/>
</dbReference>
<dbReference type="Gene3D" id="3.40.50.280">
    <property type="entry name" value="Cobalamin-binding domain"/>
    <property type="match status" value="1"/>
</dbReference>
<accession>A0A0G3BZC9</accession>
<dbReference type="PANTHER" id="PTHR43409">
    <property type="entry name" value="ANAEROBIC MAGNESIUM-PROTOPORPHYRIN IX MONOMETHYL ESTER CYCLASE-RELATED"/>
    <property type="match status" value="1"/>
</dbReference>
<dbReference type="Pfam" id="PF04055">
    <property type="entry name" value="Radical_SAM"/>
    <property type="match status" value="1"/>
</dbReference>
<dbReference type="SFLD" id="SFLDG01123">
    <property type="entry name" value="methyltransferase_(Class_B)"/>
    <property type="match status" value="1"/>
</dbReference>
<evidence type="ECO:0000259" key="6">
    <source>
        <dbReference type="PROSITE" id="PS51332"/>
    </source>
</evidence>
<dbReference type="STRING" id="413882.AAW51_5184"/>
<dbReference type="SUPFAM" id="SSF102114">
    <property type="entry name" value="Radical SAM enzymes"/>
    <property type="match status" value="1"/>
</dbReference>
<dbReference type="PROSITE" id="PS51332">
    <property type="entry name" value="B12_BINDING"/>
    <property type="match status" value="1"/>
</dbReference>
<dbReference type="InterPro" id="IPR007197">
    <property type="entry name" value="rSAM"/>
</dbReference>
<dbReference type="Proteomes" id="UP000035352">
    <property type="component" value="Chromosome"/>
</dbReference>
<dbReference type="AlphaFoldDB" id="A0A0G3BZC9"/>
<protein>
    <submittedName>
        <fullName evidence="8">Radical SAM domain protein</fullName>
    </submittedName>
</protein>
<dbReference type="InterPro" id="IPR006638">
    <property type="entry name" value="Elp3/MiaA/NifB-like_rSAM"/>
</dbReference>
<proteinExistence type="predicted"/>
<dbReference type="GO" id="GO:0051539">
    <property type="term" value="F:4 iron, 4 sulfur cluster binding"/>
    <property type="evidence" value="ECO:0007669"/>
    <property type="project" value="UniProtKB-KW"/>
</dbReference>
<evidence type="ECO:0000256" key="5">
    <source>
        <dbReference type="ARBA" id="ARBA00023014"/>
    </source>
</evidence>
<dbReference type="GO" id="GO:0031419">
    <property type="term" value="F:cobalamin binding"/>
    <property type="evidence" value="ECO:0007669"/>
    <property type="project" value="InterPro"/>
</dbReference>
<keyword evidence="5" id="KW-0411">Iron-sulfur</keyword>
<dbReference type="Gene3D" id="3.80.30.20">
    <property type="entry name" value="tm_1862 like domain"/>
    <property type="match status" value="1"/>
</dbReference>
<dbReference type="SFLD" id="SFLDS00029">
    <property type="entry name" value="Radical_SAM"/>
    <property type="match status" value="1"/>
</dbReference>
<dbReference type="InterPro" id="IPR034466">
    <property type="entry name" value="Methyltransferase_Class_B"/>
</dbReference>
<keyword evidence="2" id="KW-0949">S-adenosyl-L-methionine</keyword>
<gene>
    <name evidence="8" type="ORF">AAW51_5184</name>
</gene>
<dbReference type="GO" id="GO:0046872">
    <property type="term" value="F:metal ion binding"/>
    <property type="evidence" value="ECO:0007669"/>
    <property type="project" value="UniProtKB-KW"/>
</dbReference>
<dbReference type="InterPro" id="IPR051198">
    <property type="entry name" value="BchE-like"/>
</dbReference>
<dbReference type="RefSeq" id="WP_047196917.1">
    <property type="nucleotide sequence ID" value="NZ_CP011371.1"/>
</dbReference>
<name>A0A0G3BZC9_9BURK</name>
<dbReference type="GO" id="GO:0005829">
    <property type="term" value="C:cytosol"/>
    <property type="evidence" value="ECO:0007669"/>
    <property type="project" value="TreeGrafter"/>
</dbReference>
<dbReference type="CDD" id="cd02068">
    <property type="entry name" value="radical_SAM_B12_BD"/>
    <property type="match status" value="1"/>
</dbReference>
<dbReference type="Pfam" id="PF02310">
    <property type="entry name" value="B12-binding"/>
    <property type="match status" value="1"/>
</dbReference>
<sequence length="517" mass="58390">MRILIVNPAFTRDLGHGLERYMLGAGMRFPWSLLKRHDERPRYAMFPLFMAYAAALLEKENFDVRVIDAVPLNVREDELIERVRESQPDVLLFEPNAAIVDDTLRLLVKLRAVTPAKIVLAGTHATATVRDLLAHHEVVDFVVLGEYEQAFLQLMKCLREGQPVSGLKGIAWRDERGGLTIGDRAPLIEPLDDLPFPARHLFPAYFDTDMSVYRDGFCQHSPSYHMHTSRGCPFQCNFCDRIQVLFASNKQRYFSAARVVDEMEAVKRAGAKEIYFDDDNFTTNKAHVLALCDEIVRRKVGIPWSAMCDAIALTPEVLKKMAQAGCIGIKFGLDSADAQVLHAIKKPLKLVNLEKVVATARDLGLKTHMSVVLGLSGETKETLQRTFDYSCKIDIDSVQFSLATPLPGTTLYSMLQSQGGLTAKSWSEFDGANTTVIRYDNISREYLEAFMAASHTDWLRAKFKDPRWVLRQFRFLARTAASQGLPGLWQRFLRAVQLLRGDAKEVRVAGELKTMRF</sequence>
<dbReference type="PANTHER" id="PTHR43409:SF16">
    <property type="entry name" value="SLR0320 PROTEIN"/>
    <property type="match status" value="1"/>
</dbReference>
<keyword evidence="4" id="KW-0408">Iron</keyword>
<dbReference type="PROSITE" id="PS51918">
    <property type="entry name" value="RADICAL_SAM"/>
    <property type="match status" value="1"/>
</dbReference>
<evidence type="ECO:0000313" key="8">
    <source>
        <dbReference type="EMBL" id="AKJ31875.1"/>
    </source>
</evidence>
<evidence type="ECO:0000313" key="9">
    <source>
        <dbReference type="Proteomes" id="UP000035352"/>
    </source>
</evidence>
<feature type="domain" description="Radical SAM core" evidence="7">
    <location>
        <begin position="218"/>
        <end position="445"/>
    </location>
</feature>
<evidence type="ECO:0000256" key="1">
    <source>
        <dbReference type="ARBA" id="ARBA00001966"/>
    </source>
</evidence>
<dbReference type="InterPro" id="IPR023404">
    <property type="entry name" value="rSAM_horseshoe"/>
</dbReference>